<dbReference type="InterPro" id="IPR011032">
    <property type="entry name" value="GroES-like_sf"/>
</dbReference>
<evidence type="ECO:0000256" key="1">
    <source>
        <dbReference type="ARBA" id="ARBA00022857"/>
    </source>
</evidence>
<keyword evidence="5" id="KW-1185">Reference proteome</keyword>
<organism evidence="4 5">
    <name type="scientific">Caulobacter segnis</name>
    <dbReference type="NCBI Taxonomy" id="88688"/>
    <lineage>
        <taxon>Bacteria</taxon>
        <taxon>Pseudomonadati</taxon>
        <taxon>Pseudomonadota</taxon>
        <taxon>Alphaproteobacteria</taxon>
        <taxon>Caulobacterales</taxon>
        <taxon>Caulobacteraceae</taxon>
        <taxon>Caulobacter</taxon>
    </lineage>
</organism>
<evidence type="ECO:0000259" key="3">
    <source>
        <dbReference type="SMART" id="SM00829"/>
    </source>
</evidence>
<keyword evidence="2" id="KW-0560">Oxidoreductase</keyword>
<protein>
    <submittedName>
        <fullName evidence="4">NADP-dependent oxidoreductase</fullName>
    </submittedName>
</protein>
<dbReference type="InterPro" id="IPR020843">
    <property type="entry name" value="ER"/>
</dbReference>
<dbReference type="Proteomes" id="UP000240527">
    <property type="component" value="Chromosome"/>
</dbReference>
<reference evidence="4 5" key="1">
    <citation type="journal article" date="2015" name="Biotechnol. Bioeng.">
        <title>Genome sequence and phenotypic characterization of Caulobacter segnis.</title>
        <authorList>
            <person name="Patel S."/>
            <person name="Fletcher B."/>
            <person name="Scott D.C."/>
            <person name="Ely B."/>
        </authorList>
    </citation>
    <scope>NUCLEOTIDE SEQUENCE [LARGE SCALE GENOMIC DNA]</scope>
    <source>
        <strain evidence="4 5">TK0059</strain>
    </source>
</reference>
<keyword evidence="1" id="KW-0521">NADP</keyword>
<dbReference type="Pfam" id="PF00107">
    <property type="entry name" value="ADH_zinc_N"/>
    <property type="match status" value="1"/>
</dbReference>
<dbReference type="InterPro" id="IPR013149">
    <property type="entry name" value="ADH-like_C"/>
</dbReference>
<gene>
    <name evidence="4" type="ORF">B7G68_13470</name>
</gene>
<dbReference type="InterPro" id="IPR013154">
    <property type="entry name" value="ADH-like_N"/>
</dbReference>
<dbReference type="PANTHER" id="PTHR48106">
    <property type="entry name" value="QUINONE OXIDOREDUCTASE PIG3-RELATED"/>
    <property type="match status" value="1"/>
</dbReference>
<dbReference type="RefSeq" id="WP_013079738.1">
    <property type="nucleotide sequence ID" value="NZ_CP027850.1"/>
</dbReference>
<evidence type="ECO:0000256" key="2">
    <source>
        <dbReference type="ARBA" id="ARBA00023002"/>
    </source>
</evidence>
<dbReference type="EMBL" id="CP027850">
    <property type="protein sequence ID" value="AVQ02773.1"/>
    <property type="molecule type" value="Genomic_DNA"/>
</dbReference>
<dbReference type="SMART" id="SM00829">
    <property type="entry name" value="PKS_ER"/>
    <property type="match status" value="1"/>
</dbReference>
<evidence type="ECO:0000313" key="4">
    <source>
        <dbReference type="EMBL" id="AVQ02773.1"/>
    </source>
</evidence>
<dbReference type="Pfam" id="PF08240">
    <property type="entry name" value="ADH_N"/>
    <property type="match status" value="1"/>
</dbReference>
<dbReference type="SUPFAM" id="SSF50129">
    <property type="entry name" value="GroES-like"/>
    <property type="match status" value="1"/>
</dbReference>
<proteinExistence type="predicted"/>
<feature type="domain" description="Enoyl reductase (ER)" evidence="3">
    <location>
        <begin position="10"/>
        <end position="318"/>
    </location>
</feature>
<accession>A0ABM6THY3</accession>
<dbReference type="InterPro" id="IPR036291">
    <property type="entry name" value="NAD(P)-bd_dom_sf"/>
</dbReference>
<sequence length="320" mass="33445">MKAAVYYETGAPDVFRYEDVPDPVCHPQGVVIRVEAVSIEGGDTLNRGGGQMAGSPHIVGYQAAGEIIEIGAEVSHLKVGQKVVTVNAFGSHAELRAVPARNAWPIPEGFDIRKASAIPVPFGTAHECLFGAGHLKSGETVLVQAGAGAVGIAAIQLAKRAGATVLASASSDERLERLKAFGLDHGINYRRDDLVEQVMRLTGGKGVDLVVDPVGGATLAGSLGSLGYRGRVSLVGNAGREPMKVDVSSLMAGNRSLTGVFLGAEIMTDRVHDMIQALIEQAARGDLEVVIDKTFPLSEAAAAHAYIESRQAVGRVLLIP</sequence>
<evidence type="ECO:0000313" key="5">
    <source>
        <dbReference type="Proteomes" id="UP000240527"/>
    </source>
</evidence>
<dbReference type="Gene3D" id="3.90.180.10">
    <property type="entry name" value="Medium-chain alcohol dehydrogenases, catalytic domain"/>
    <property type="match status" value="1"/>
</dbReference>
<dbReference type="Gene3D" id="3.40.50.720">
    <property type="entry name" value="NAD(P)-binding Rossmann-like Domain"/>
    <property type="match status" value="1"/>
</dbReference>
<name>A0ABM6THY3_9CAUL</name>
<dbReference type="SUPFAM" id="SSF51735">
    <property type="entry name" value="NAD(P)-binding Rossmann-fold domains"/>
    <property type="match status" value="1"/>
</dbReference>